<gene>
    <name evidence="2" type="ORF">E2R66_16905</name>
</gene>
<proteinExistence type="predicted"/>
<evidence type="ECO:0000313" key="2">
    <source>
        <dbReference type="EMBL" id="TFF36219.1"/>
    </source>
</evidence>
<dbReference type="Proteomes" id="UP000297540">
    <property type="component" value="Unassembled WGS sequence"/>
</dbReference>
<dbReference type="InterPro" id="IPR013783">
    <property type="entry name" value="Ig-like_fold"/>
</dbReference>
<keyword evidence="3" id="KW-1185">Reference proteome</keyword>
<dbReference type="EMBL" id="SOZE01000017">
    <property type="protein sequence ID" value="TFF36219.1"/>
    <property type="molecule type" value="Genomic_DNA"/>
</dbReference>
<evidence type="ECO:0000313" key="3">
    <source>
        <dbReference type="Proteomes" id="UP000297540"/>
    </source>
</evidence>
<reference evidence="2 3" key="1">
    <citation type="journal article" date="2017" name="Int. J. Syst. Evol. Microbiol.">
        <title>Mucilaginibacterpsychrotolerans sp. nov., isolated from peatlands.</title>
        <authorList>
            <person name="Deng Y."/>
            <person name="Shen L."/>
            <person name="Xu B."/>
            <person name="Liu Y."/>
            <person name="Gu Z."/>
            <person name="Liu H."/>
            <person name="Zhou Y."/>
        </authorList>
    </citation>
    <scope>NUCLEOTIDE SEQUENCE [LARGE SCALE GENOMIC DNA]</scope>
    <source>
        <strain evidence="2 3">NH7-4</strain>
    </source>
</reference>
<dbReference type="RefSeq" id="WP_133232645.1">
    <property type="nucleotide sequence ID" value="NZ_SOZE01000017.1"/>
</dbReference>
<dbReference type="PROSITE" id="PS51257">
    <property type="entry name" value="PROKAR_LIPOPROTEIN"/>
    <property type="match status" value="1"/>
</dbReference>
<name>A0A4Y8SB24_9SPHI</name>
<organism evidence="2 3">
    <name type="scientific">Mucilaginibacter psychrotolerans</name>
    <dbReference type="NCBI Taxonomy" id="1524096"/>
    <lineage>
        <taxon>Bacteria</taxon>
        <taxon>Pseudomonadati</taxon>
        <taxon>Bacteroidota</taxon>
        <taxon>Sphingobacteriia</taxon>
        <taxon>Sphingobacteriales</taxon>
        <taxon>Sphingobacteriaceae</taxon>
        <taxon>Mucilaginibacter</taxon>
    </lineage>
</organism>
<sequence>MSTKPFRYILFALLLLSLASCKDFIEPSIDKREVRLLAPGAHYQSKNYTVSFWWDEVEDALTYRLQIVTPQFDTIGALVADTIVKKNQLALSLAPGLYQWRVRAENGSSQTAFSVAGSFEVLYSSIKQQSVQLSSPGNNALSNQGAVTFQWGSMFGATRYRLQVDTNSFADESKIIYNQPIAAQQYAFTFPKDQQYQWRVRAENDTAQSLWSSTRNIRSDHIPPGQVSLSSPGKGEVVALPVSLQWGAVATASAYKLYVLKADSTSAYNASYPTIVSGLSSNFNLGNSGDRVYWKVSAVDAAGNEGQASVMRSFVIK</sequence>
<evidence type="ECO:0000256" key="1">
    <source>
        <dbReference type="SAM" id="SignalP"/>
    </source>
</evidence>
<comment type="caution">
    <text evidence="2">The sequence shown here is derived from an EMBL/GenBank/DDBJ whole genome shotgun (WGS) entry which is preliminary data.</text>
</comment>
<keyword evidence="1" id="KW-0732">Signal</keyword>
<protein>
    <recommendedName>
        <fullName evidence="4">Fibronectin type-III domain-containing protein</fullName>
    </recommendedName>
</protein>
<feature type="chain" id="PRO_5021400141" description="Fibronectin type-III domain-containing protein" evidence="1">
    <location>
        <begin position="23"/>
        <end position="317"/>
    </location>
</feature>
<feature type="signal peptide" evidence="1">
    <location>
        <begin position="1"/>
        <end position="22"/>
    </location>
</feature>
<dbReference type="OrthoDB" id="1121506at2"/>
<accession>A0A4Y8SB24</accession>
<dbReference type="Gene3D" id="2.60.40.10">
    <property type="entry name" value="Immunoglobulins"/>
    <property type="match status" value="3"/>
</dbReference>
<dbReference type="AlphaFoldDB" id="A0A4Y8SB24"/>
<evidence type="ECO:0008006" key="4">
    <source>
        <dbReference type="Google" id="ProtNLM"/>
    </source>
</evidence>